<reference evidence="1" key="2">
    <citation type="submission" date="2023-05" db="EMBL/GenBank/DDBJ databases">
        <authorList>
            <person name="Fouks B."/>
        </authorList>
    </citation>
    <scope>NUCLEOTIDE SEQUENCE</scope>
    <source>
        <strain evidence="1">Stay&amp;Tobe</strain>
        <tissue evidence="1">Testes</tissue>
    </source>
</reference>
<dbReference type="EMBL" id="JASPKZ010000030">
    <property type="protein sequence ID" value="KAJ9601222.1"/>
    <property type="molecule type" value="Genomic_DNA"/>
</dbReference>
<dbReference type="AlphaFoldDB" id="A0AAD8ALC1"/>
<proteinExistence type="predicted"/>
<reference evidence="1" key="1">
    <citation type="journal article" date="2023" name="IScience">
        <title>Live-bearing cockroach genome reveals convergent evolutionary mechanisms linked to viviparity in insects and beyond.</title>
        <authorList>
            <person name="Fouks B."/>
            <person name="Harrison M.C."/>
            <person name="Mikhailova A.A."/>
            <person name="Marchal E."/>
            <person name="English S."/>
            <person name="Carruthers M."/>
            <person name="Jennings E.C."/>
            <person name="Chiamaka E.L."/>
            <person name="Frigard R.A."/>
            <person name="Pippel M."/>
            <person name="Attardo G.M."/>
            <person name="Benoit J.B."/>
            <person name="Bornberg-Bauer E."/>
            <person name="Tobe S.S."/>
        </authorList>
    </citation>
    <scope>NUCLEOTIDE SEQUENCE</scope>
    <source>
        <strain evidence="1">Stay&amp;Tobe</strain>
    </source>
</reference>
<feature type="non-terminal residue" evidence="1">
    <location>
        <position position="104"/>
    </location>
</feature>
<evidence type="ECO:0000313" key="1">
    <source>
        <dbReference type="EMBL" id="KAJ9601222.1"/>
    </source>
</evidence>
<name>A0AAD8ALC1_DIPPU</name>
<keyword evidence="2" id="KW-1185">Reference proteome</keyword>
<accession>A0AAD8ALC1</accession>
<organism evidence="1 2">
    <name type="scientific">Diploptera punctata</name>
    <name type="common">Pacific beetle cockroach</name>
    <dbReference type="NCBI Taxonomy" id="6984"/>
    <lineage>
        <taxon>Eukaryota</taxon>
        <taxon>Metazoa</taxon>
        <taxon>Ecdysozoa</taxon>
        <taxon>Arthropoda</taxon>
        <taxon>Hexapoda</taxon>
        <taxon>Insecta</taxon>
        <taxon>Pterygota</taxon>
        <taxon>Neoptera</taxon>
        <taxon>Polyneoptera</taxon>
        <taxon>Dictyoptera</taxon>
        <taxon>Blattodea</taxon>
        <taxon>Blaberoidea</taxon>
        <taxon>Blaberidae</taxon>
        <taxon>Diplopterinae</taxon>
        <taxon>Diploptera</taxon>
    </lineage>
</organism>
<gene>
    <name evidence="1" type="ORF">L9F63_000617</name>
</gene>
<evidence type="ECO:0000313" key="2">
    <source>
        <dbReference type="Proteomes" id="UP001233999"/>
    </source>
</evidence>
<protein>
    <submittedName>
        <fullName evidence="1">Uncharacterized protein</fullName>
    </submittedName>
</protein>
<sequence>GFSSDNSVPLVIQPHLHVVEQQCPFFLPGDRYPAYPTQYAGEPTFLCIVYLHSGKVVFRQKLIKKTECNKHQMQSNVSLKIIGESFMLSSSTTPVHSTPSIDEN</sequence>
<feature type="non-terminal residue" evidence="1">
    <location>
        <position position="1"/>
    </location>
</feature>
<dbReference type="Proteomes" id="UP001233999">
    <property type="component" value="Unassembled WGS sequence"/>
</dbReference>
<comment type="caution">
    <text evidence="1">The sequence shown here is derived from an EMBL/GenBank/DDBJ whole genome shotgun (WGS) entry which is preliminary data.</text>
</comment>